<keyword evidence="2" id="KW-1185">Reference proteome</keyword>
<evidence type="ECO:0000313" key="2">
    <source>
        <dbReference type="Proteomes" id="UP000509570"/>
    </source>
</evidence>
<dbReference type="RefSeq" id="YP_010677215.1">
    <property type="nucleotide sequence ID" value="NC_071019.1"/>
</dbReference>
<evidence type="ECO:0000313" key="1">
    <source>
        <dbReference type="EMBL" id="QIQ60750.1"/>
    </source>
</evidence>
<dbReference type="EMBL" id="MN937349">
    <property type="protein sequence ID" value="QIQ60750.1"/>
    <property type="molecule type" value="Genomic_DNA"/>
</dbReference>
<accession>A0A7D2HG19</accession>
<reference evidence="1 2" key="1">
    <citation type="submission" date="2020-01" db="EMBL/GenBank/DDBJ databases">
        <authorList>
            <person name="Zhang W."/>
            <person name="Zhang R."/>
            <person name="Hu Y."/>
            <person name="Liu Y."/>
            <person name="Lin W."/>
            <person name="Wang L."/>
            <person name="Li J."/>
            <person name="An X."/>
            <person name="Song L."/>
            <person name="Fan H."/>
            <person name="Shi T."/>
            <person name="Liu H."/>
            <person name="Tong Y."/>
        </authorList>
    </citation>
    <scope>NUCLEOTIDE SEQUENCE [LARGE SCALE GENOMIC DNA]</scope>
</reference>
<sequence length="120" mass="13916">MATLPESAIMLADNYDEKLLPSVLRTDMDRSYPVQRIKNSRVIIEVKCTLYFKRAADHDEFMTWYMTTIGRIGFFDFVHPGTKTLIRNARFKEGDIGSKVPTSSAWFSFMRTVTIEYMEG</sequence>
<evidence type="ECO:0008006" key="3">
    <source>
        <dbReference type="Google" id="ProtNLM"/>
    </source>
</evidence>
<dbReference type="Proteomes" id="UP000509570">
    <property type="component" value="Segment"/>
</dbReference>
<protein>
    <recommendedName>
        <fullName evidence="3">Minor tail protein</fullName>
    </recommendedName>
</protein>
<dbReference type="GeneID" id="77953589"/>
<proteinExistence type="predicted"/>
<name>A0A7D2HG19_9CAUD</name>
<dbReference type="KEGG" id="vg:77953589"/>
<organism evidence="1 2">
    <name type="scientific">Stenotrophomonas phage vB_SmaS_BUCT548</name>
    <dbReference type="NCBI Taxonomy" id="2712941"/>
    <lineage>
        <taxon>Viruses</taxon>
        <taxon>Duplodnaviria</taxon>
        <taxon>Heunggongvirae</taxon>
        <taxon>Uroviricota</taxon>
        <taxon>Caudoviricetes</taxon>
        <taxon>Beaumontvirinae</taxon>
        <taxon>Bixiavirus</taxon>
        <taxon>Bixiavirus BUCT548</taxon>
    </lineage>
</organism>